<proteinExistence type="predicted"/>
<comment type="caution">
    <text evidence="2">The sequence shown here is derived from an EMBL/GenBank/DDBJ whole genome shotgun (WGS) entry which is preliminary data.</text>
</comment>
<dbReference type="EMBL" id="JACHWP010000001">
    <property type="protein sequence ID" value="MBB3022007.1"/>
    <property type="molecule type" value="Genomic_DNA"/>
</dbReference>
<sequence>MKRAVRAAAPIGRRLRSERGSAAVEFIGTAVILLIPLAYLILWLGAMQNASFAATSTAVHTTRSITGHEDPEAADRAVALIVQSAREDYGVELTRDAVSVDCSSPRCSAPGTTVTTRVEIPVPLPGLGHLGLNGGPVTVSAEHSLVVDEHREDRG</sequence>
<keyword evidence="1" id="KW-0812">Transmembrane</keyword>
<evidence type="ECO:0008006" key="4">
    <source>
        <dbReference type="Google" id="ProtNLM"/>
    </source>
</evidence>
<gene>
    <name evidence="2" type="ORF">FHX50_000255</name>
</gene>
<dbReference type="RefSeq" id="WP_183373730.1">
    <property type="nucleotide sequence ID" value="NZ_JACHWP010000001.1"/>
</dbReference>
<evidence type="ECO:0000313" key="2">
    <source>
        <dbReference type="EMBL" id="MBB3022007.1"/>
    </source>
</evidence>
<accession>A0A839QX99</accession>
<reference evidence="2 3" key="1">
    <citation type="submission" date="2020-08" db="EMBL/GenBank/DDBJ databases">
        <title>Sequencing the genomes of 1000 actinobacteria strains.</title>
        <authorList>
            <person name="Klenk H.-P."/>
        </authorList>
    </citation>
    <scope>NUCLEOTIDE SEQUENCE [LARGE SCALE GENOMIC DNA]</scope>
    <source>
        <strain evidence="2 3">DSM 23040</strain>
    </source>
</reference>
<organism evidence="2 3">
    <name type="scientific">Helcobacillus massiliensis</name>
    <dbReference type="NCBI Taxonomy" id="521392"/>
    <lineage>
        <taxon>Bacteria</taxon>
        <taxon>Bacillati</taxon>
        <taxon>Actinomycetota</taxon>
        <taxon>Actinomycetes</taxon>
        <taxon>Micrococcales</taxon>
        <taxon>Dermabacteraceae</taxon>
        <taxon>Helcobacillus</taxon>
    </lineage>
</organism>
<keyword evidence="3" id="KW-1185">Reference proteome</keyword>
<name>A0A839QX99_9MICO</name>
<dbReference type="AlphaFoldDB" id="A0A839QX99"/>
<dbReference type="Proteomes" id="UP000568050">
    <property type="component" value="Unassembled WGS sequence"/>
</dbReference>
<protein>
    <recommendedName>
        <fullName evidence="4">Pilus assembly protein</fullName>
    </recommendedName>
</protein>
<evidence type="ECO:0000256" key="1">
    <source>
        <dbReference type="SAM" id="Phobius"/>
    </source>
</evidence>
<keyword evidence="1" id="KW-0472">Membrane</keyword>
<keyword evidence="1" id="KW-1133">Transmembrane helix</keyword>
<feature type="transmembrane region" description="Helical" evidence="1">
    <location>
        <begin position="21"/>
        <end position="46"/>
    </location>
</feature>
<evidence type="ECO:0000313" key="3">
    <source>
        <dbReference type="Proteomes" id="UP000568050"/>
    </source>
</evidence>